<accession>A0AAE3WCE4</accession>
<name>A0AAE3WCE4_9RHOB</name>
<keyword evidence="3" id="KW-1185">Reference proteome</keyword>
<dbReference type="Proteomes" id="UP001226762">
    <property type="component" value="Unassembled WGS sequence"/>
</dbReference>
<proteinExistence type="predicted"/>
<dbReference type="EMBL" id="JANHAX010000002">
    <property type="protein sequence ID" value="MDQ2089865.1"/>
    <property type="molecule type" value="Genomic_DNA"/>
</dbReference>
<dbReference type="Gene3D" id="3.10.180.10">
    <property type="entry name" value="2,3-Dihydroxybiphenyl 1,2-Dioxygenase, domain 1"/>
    <property type="match status" value="1"/>
</dbReference>
<feature type="domain" description="VOC" evidence="1">
    <location>
        <begin position="10"/>
        <end position="134"/>
    </location>
</feature>
<dbReference type="PANTHER" id="PTHR21366:SF14">
    <property type="entry name" value="GLYOXALASE DOMAIN-CONTAINING PROTEIN 5"/>
    <property type="match status" value="1"/>
</dbReference>
<dbReference type="AlphaFoldDB" id="A0AAE3WCE4"/>
<dbReference type="PANTHER" id="PTHR21366">
    <property type="entry name" value="GLYOXALASE FAMILY PROTEIN"/>
    <property type="match status" value="1"/>
</dbReference>
<organism evidence="2 3">
    <name type="scientific">Marimonas arenosa</name>
    <dbReference type="NCBI Taxonomy" id="1795305"/>
    <lineage>
        <taxon>Bacteria</taxon>
        <taxon>Pseudomonadati</taxon>
        <taxon>Pseudomonadota</taxon>
        <taxon>Alphaproteobacteria</taxon>
        <taxon>Rhodobacterales</taxon>
        <taxon>Paracoccaceae</taxon>
        <taxon>Marimonas</taxon>
    </lineage>
</organism>
<evidence type="ECO:0000313" key="2">
    <source>
        <dbReference type="EMBL" id="MDQ2089865.1"/>
    </source>
</evidence>
<evidence type="ECO:0000259" key="1">
    <source>
        <dbReference type="PROSITE" id="PS51819"/>
    </source>
</evidence>
<dbReference type="PROSITE" id="PS51819">
    <property type="entry name" value="VOC"/>
    <property type="match status" value="1"/>
</dbReference>
<dbReference type="Pfam" id="PF00903">
    <property type="entry name" value="Glyoxalase"/>
    <property type="match status" value="1"/>
</dbReference>
<dbReference type="CDD" id="cd07253">
    <property type="entry name" value="GLOD5"/>
    <property type="match status" value="1"/>
</dbReference>
<dbReference type="InterPro" id="IPR029068">
    <property type="entry name" value="Glyas_Bleomycin-R_OHBP_Dase"/>
</dbReference>
<evidence type="ECO:0000313" key="3">
    <source>
        <dbReference type="Proteomes" id="UP001226762"/>
    </source>
</evidence>
<comment type="caution">
    <text evidence="2">The sequence shown here is derived from an EMBL/GenBank/DDBJ whole genome shotgun (WGS) entry which is preliminary data.</text>
</comment>
<protein>
    <submittedName>
        <fullName evidence="2">VOC family protein</fullName>
    </submittedName>
</protein>
<gene>
    <name evidence="2" type="ORF">NO357_08150</name>
</gene>
<dbReference type="InterPro" id="IPR004360">
    <property type="entry name" value="Glyas_Fos-R_dOase_dom"/>
</dbReference>
<reference evidence="2" key="1">
    <citation type="submission" date="2022-07" db="EMBL/GenBank/DDBJ databases">
        <authorList>
            <person name="Otstavnykh N."/>
            <person name="Isaeva M."/>
            <person name="Bystritskaya E."/>
        </authorList>
    </citation>
    <scope>NUCLEOTIDE SEQUENCE</scope>
    <source>
        <strain evidence="2">KCTC 52189</strain>
    </source>
</reference>
<dbReference type="InterPro" id="IPR037523">
    <property type="entry name" value="VOC_core"/>
</dbReference>
<reference evidence="2" key="2">
    <citation type="submission" date="2023-02" db="EMBL/GenBank/DDBJ databases">
        <title>'Rhodoalgimonas zhirmunskyi' gen. nov., isolated from a red alga.</title>
        <authorList>
            <person name="Nedashkovskaya O.I."/>
            <person name="Otstavnykh N.Y."/>
            <person name="Bystritskaya E.P."/>
            <person name="Balabanova L.A."/>
            <person name="Isaeva M.P."/>
        </authorList>
    </citation>
    <scope>NUCLEOTIDE SEQUENCE</scope>
    <source>
        <strain evidence="2">KCTC 52189</strain>
    </source>
</reference>
<dbReference type="RefSeq" id="WP_306735136.1">
    <property type="nucleotide sequence ID" value="NZ_JANHAX010000002.1"/>
</dbReference>
<dbReference type="InterPro" id="IPR050383">
    <property type="entry name" value="GlyoxalaseI/FosfomycinResist"/>
</dbReference>
<dbReference type="SUPFAM" id="SSF54593">
    <property type="entry name" value="Glyoxalase/Bleomycin resistance protein/Dihydroxybiphenyl dioxygenase"/>
    <property type="match status" value="1"/>
</dbReference>
<sequence length="136" mass="14727">MTDDDFTVSGLDHLVLTVADLDAAVGFYTRILGMQAVAFHPSDGSQRWALKFGRQKINLHQAGAEFEPKAKSPGPGTADLCFLSGRSVADWVSWLDRQGIAVEDGPVRRTGAEGPILSVYLRDPDGNLIEISNRVS</sequence>